<accession>A0A0G4I3M9</accession>
<sequence>MRQEGRQAEEKEGTEVRRGMGECPQSQKKEEVTRGLKARRRKQWPATLVKQHVTPTVAGLTQQQQQHQCRRHAGATGPRTTQATWGVKTNRGLKKRQIVQQIGKSAGLIEIQSTGKKPGMI</sequence>
<dbReference type="AlphaFoldDB" id="A0A0G4I3M9"/>
<proteinExistence type="predicted"/>
<evidence type="ECO:0000256" key="1">
    <source>
        <dbReference type="SAM" id="MobiDB-lite"/>
    </source>
</evidence>
<dbReference type="VEuPathDB" id="CryptoDB:Cvel_10709"/>
<evidence type="ECO:0000313" key="2">
    <source>
        <dbReference type="EMBL" id="CEM51578.1"/>
    </source>
</evidence>
<reference evidence="2" key="1">
    <citation type="submission" date="2014-11" db="EMBL/GenBank/DDBJ databases">
        <authorList>
            <person name="Otto D Thomas"/>
            <person name="Naeem Raeece"/>
        </authorList>
    </citation>
    <scope>NUCLEOTIDE SEQUENCE</scope>
</reference>
<dbReference type="EMBL" id="CDMZ01004982">
    <property type="protein sequence ID" value="CEM51578.1"/>
    <property type="molecule type" value="Genomic_DNA"/>
</dbReference>
<name>A0A0G4I3M9_9ALVE</name>
<feature type="region of interest" description="Disordered" evidence="1">
    <location>
        <begin position="1"/>
        <end position="43"/>
    </location>
</feature>
<feature type="compositionally biased region" description="Basic and acidic residues" evidence="1">
    <location>
        <begin position="1"/>
        <end position="20"/>
    </location>
</feature>
<organism evidence="2">
    <name type="scientific">Chromera velia CCMP2878</name>
    <dbReference type="NCBI Taxonomy" id="1169474"/>
    <lineage>
        <taxon>Eukaryota</taxon>
        <taxon>Sar</taxon>
        <taxon>Alveolata</taxon>
        <taxon>Colpodellida</taxon>
        <taxon>Chromeraceae</taxon>
        <taxon>Chromera</taxon>
    </lineage>
</organism>
<gene>
    <name evidence="2" type="ORF">Cvel_10709</name>
</gene>
<protein>
    <submittedName>
        <fullName evidence="2">Uncharacterized protein</fullName>
    </submittedName>
</protein>